<dbReference type="EMBL" id="JAPWIJ010000013">
    <property type="protein sequence ID" value="MCZ4521638.1"/>
    <property type="molecule type" value="Genomic_DNA"/>
</dbReference>
<evidence type="ECO:0000259" key="1">
    <source>
        <dbReference type="Pfam" id="PF12680"/>
    </source>
</evidence>
<comment type="caution">
    <text evidence="2">The sequence shown here is derived from an EMBL/GenBank/DDBJ whole genome shotgun (WGS) entry which is preliminary data.</text>
</comment>
<organism evidence="2 3">
    <name type="scientific">Rhodococcus ruber</name>
    <dbReference type="NCBI Taxonomy" id="1830"/>
    <lineage>
        <taxon>Bacteria</taxon>
        <taxon>Bacillati</taxon>
        <taxon>Actinomycetota</taxon>
        <taxon>Actinomycetes</taxon>
        <taxon>Mycobacteriales</taxon>
        <taxon>Nocardiaceae</taxon>
        <taxon>Rhodococcus</taxon>
    </lineage>
</organism>
<dbReference type="RefSeq" id="WP_269608099.1">
    <property type="nucleotide sequence ID" value="NZ_JAPWIJ010000013.1"/>
</dbReference>
<accession>A0ABT4MKY7</accession>
<dbReference type="InterPro" id="IPR037401">
    <property type="entry name" value="SnoaL-like"/>
</dbReference>
<reference evidence="2" key="1">
    <citation type="submission" date="2022-12" db="EMBL/GenBank/DDBJ databases">
        <authorList>
            <person name="Krivoruchko A.V."/>
            <person name="Elkin A."/>
        </authorList>
    </citation>
    <scope>NUCLEOTIDE SEQUENCE</scope>
    <source>
        <strain evidence="2">IEGM 1391</strain>
    </source>
</reference>
<proteinExistence type="predicted"/>
<gene>
    <name evidence="2" type="ORF">O4220_24230</name>
</gene>
<dbReference type="Proteomes" id="UP001081071">
    <property type="component" value="Unassembled WGS sequence"/>
</dbReference>
<dbReference type="Pfam" id="PF12680">
    <property type="entry name" value="SnoaL_2"/>
    <property type="match status" value="1"/>
</dbReference>
<sequence length="140" mass="15516">MNSATDDLVNKYLDALHRADRDAIVSLFAPGAVVHSPLYGPMRALDFYRALFTDTASADLTSKGVAEGRTSAGTRLVTFWFHFDWRLPSGVAAPFDVVDVAELDDDGRITTLSIVYDTVEVRPAFERETGSSWRSTKQDR</sequence>
<keyword evidence="3" id="KW-1185">Reference proteome</keyword>
<feature type="domain" description="SnoaL-like" evidence="1">
    <location>
        <begin position="9"/>
        <end position="110"/>
    </location>
</feature>
<dbReference type="Gene3D" id="3.10.450.50">
    <property type="match status" value="1"/>
</dbReference>
<protein>
    <submittedName>
        <fullName evidence="2">Nuclear transport factor 2 family protein</fullName>
    </submittedName>
</protein>
<dbReference type="InterPro" id="IPR032710">
    <property type="entry name" value="NTF2-like_dom_sf"/>
</dbReference>
<evidence type="ECO:0000313" key="2">
    <source>
        <dbReference type="EMBL" id="MCZ4521638.1"/>
    </source>
</evidence>
<name>A0ABT4MKY7_9NOCA</name>
<evidence type="ECO:0000313" key="3">
    <source>
        <dbReference type="Proteomes" id="UP001081071"/>
    </source>
</evidence>
<dbReference type="SUPFAM" id="SSF54427">
    <property type="entry name" value="NTF2-like"/>
    <property type="match status" value="1"/>
</dbReference>